<reference evidence="1" key="1">
    <citation type="journal article" date="2019" name="Sci. Rep.">
        <title>Draft genome of Tanacetum cinerariifolium, the natural source of mosquito coil.</title>
        <authorList>
            <person name="Yamashiro T."/>
            <person name="Shiraishi A."/>
            <person name="Satake H."/>
            <person name="Nakayama K."/>
        </authorList>
    </citation>
    <scope>NUCLEOTIDE SEQUENCE</scope>
</reference>
<dbReference type="EMBL" id="BKCJ010225602">
    <property type="protein sequence ID" value="GEY95070.1"/>
    <property type="molecule type" value="Genomic_DNA"/>
</dbReference>
<sequence>MAASRSGMPIVRRAVDELIEFSGESEVPNACECACLARVNVMIVEMQAMNDRLEVYDSLECLKELKEAENDKPIALNNVIAETKEKIRLMEGHVQVMEEAIMSG</sequence>
<organism evidence="1">
    <name type="scientific">Tanacetum cinerariifolium</name>
    <name type="common">Dalmatian daisy</name>
    <name type="synonym">Chrysanthemum cinerariifolium</name>
    <dbReference type="NCBI Taxonomy" id="118510"/>
    <lineage>
        <taxon>Eukaryota</taxon>
        <taxon>Viridiplantae</taxon>
        <taxon>Streptophyta</taxon>
        <taxon>Embryophyta</taxon>
        <taxon>Tracheophyta</taxon>
        <taxon>Spermatophyta</taxon>
        <taxon>Magnoliopsida</taxon>
        <taxon>eudicotyledons</taxon>
        <taxon>Gunneridae</taxon>
        <taxon>Pentapetalae</taxon>
        <taxon>asterids</taxon>
        <taxon>campanulids</taxon>
        <taxon>Asterales</taxon>
        <taxon>Asteraceae</taxon>
        <taxon>Asteroideae</taxon>
        <taxon>Anthemideae</taxon>
        <taxon>Anthemidinae</taxon>
        <taxon>Tanacetum</taxon>
    </lineage>
</organism>
<dbReference type="AlphaFoldDB" id="A0A699HY73"/>
<name>A0A699HY73_TANCI</name>
<protein>
    <submittedName>
        <fullName evidence="1">Uncharacterized protein</fullName>
    </submittedName>
</protein>
<evidence type="ECO:0000313" key="1">
    <source>
        <dbReference type="EMBL" id="GEY95070.1"/>
    </source>
</evidence>
<proteinExistence type="predicted"/>
<comment type="caution">
    <text evidence="1">The sequence shown here is derived from an EMBL/GenBank/DDBJ whole genome shotgun (WGS) entry which is preliminary data.</text>
</comment>
<gene>
    <name evidence="1" type="ORF">Tci_467044</name>
</gene>
<accession>A0A699HY73</accession>